<evidence type="ECO:0000259" key="1">
    <source>
        <dbReference type="Pfam" id="PF07791"/>
    </source>
</evidence>
<gene>
    <name evidence="2" type="ORF">DXX93_17215</name>
</gene>
<evidence type="ECO:0000313" key="2">
    <source>
        <dbReference type="EMBL" id="REL28131.1"/>
    </source>
</evidence>
<dbReference type="EMBL" id="QUOU01000001">
    <property type="protein sequence ID" value="REL28131.1"/>
    <property type="molecule type" value="Genomic_DNA"/>
</dbReference>
<protein>
    <recommendedName>
        <fullName evidence="1">Immunity MXAN-0049 protein domain-containing protein</fullName>
    </recommendedName>
</protein>
<reference evidence="2 3" key="1">
    <citation type="submission" date="2018-08" db="EMBL/GenBank/DDBJ databases">
        <title>Thalassotalea euphylliae genome.</title>
        <authorList>
            <person name="Summers S."/>
            <person name="Rice S.A."/>
            <person name="Freckelton M.L."/>
            <person name="Nedved B.T."/>
            <person name="Hadfield M.G."/>
        </authorList>
    </citation>
    <scope>NUCLEOTIDE SEQUENCE [LARGE SCALE GENOMIC DNA]</scope>
    <source>
        <strain evidence="2 3">H1</strain>
    </source>
</reference>
<dbReference type="OrthoDB" id="5880742at2"/>
<comment type="caution">
    <text evidence="2">The sequence shown here is derived from an EMBL/GenBank/DDBJ whole genome shotgun (WGS) entry which is preliminary data.</text>
</comment>
<organism evidence="2 3">
    <name type="scientific">Thalassotalea euphylliae</name>
    <dbReference type="NCBI Taxonomy" id="1655234"/>
    <lineage>
        <taxon>Bacteria</taxon>
        <taxon>Pseudomonadati</taxon>
        <taxon>Pseudomonadota</taxon>
        <taxon>Gammaproteobacteria</taxon>
        <taxon>Alteromonadales</taxon>
        <taxon>Colwelliaceae</taxon>
        <taxon>Thalassotalea</taxon>
    </lineage>
</organism>
<dbReference type="RefSeq" id="WP_116009185.1">
    <property type="nucleotide sequence ID" value="NZ_QUOU01000001.1"/>
</dbReference>
<dbReference type="AlphaFoldDB" id="A0A3E0TTX1"/>
<feature type="domain" description="Immunity MXAN-0049 protein" evidence="1">
    <location>
        <begin position="74"/>
        <end position="204"/>
    </location>
</feature>
<accession>A0A3E0TTX1</accession>
<dbReference type="InterPro" id="IPR012433">
    <property type="entry name" value="Imm11"/>
</dbReference>
<dbReference type="Proteomes" id="UP000256478">
    <property type="component" value="Unassembled WGS sequence"/>
</dbReference>
<dbReference type="Pfam" id="PF07791">
    <property type="entry name" value="Imm11"/>
    <property type="match status" value="1"/>
</dbReference>
<name>A0A3E0TTX1_9GAMM</name>
<evidence type="ECO:0000313" key="3">
    <source>
        <dbReference type="Proteomes" id="UP000256478"/>
    </source>
</evidence>
<sequence length="211" mass="25247">MSHDYNNEYYVLLKKFTNQTLYAKPLKKSANREYRYKRLVWGQEPLFFENSYKEKDVKDGITRPITDVLLQGVTPLVNSRLRDRLKAFNFVGMQLYPAVYVDDNGKYHEDYWCMNFWEELDCWDREKSKIEKFTAEEMLDPDYMDGCDIYKYHLDSKVLDEIPEEERLIFKQEGGIKYIFVHQKIADIFNEEEASGVNLVKVADFEEGMQF</sequence>
<proteinExistence type="predicted"/>